<dbReference type="AlphaFoldDB" id="A0A2J8NGF5"/>
<feature type="compositionally biased region" description="Polar residues" evidence="1">
    <location>
        <begin position="15"/>
        <end position="25"/>
    </location>
</feature>
<evidence type="ECO:0000313" key="2">
    <source>
        <dbReference type="EMBL" id="PNI70847.1"/>
    </source>
</evidence>
<protein>
    <submittedName>
        <fullName evidence="2">TTLL4 isoform 21</fullName>
    </submittedName>
</protein>
<evidence type="ECO:0000313" key="3">
    <source>
        <dbReference type="Proteomes" id="UP000236370"/>
    </source>
</evidence>
<organism evidence="2 3">
    <name type="scientific">Pan troglodytes</name>
    <name type="common">Chimpanzee</name>
    <dbReference type="NCBI Taxonomy" id="9598"/>
    <lineage>
        <taxon>Eukaryota</taxon>
        <taxon>Metazoa</taxon>
        <taxon>Chordata</taxon>
        <taxon>Craniata</taxon>
        <taxon>Vertebrata</taxon>
        <taxon>Euteleostomi</taxon>
        <taxon>Mammalia</taxon>
        <taxon>Eutheria</taxon>
        <taxon>Euarchontoglires</taxon>
        <taxon>Primates</taxon>
        <taxon>Haplorrhini</taxon>
        <taxon>Catarrhini</taxon>
        <taxon>Hominidae</taxon>
        <taxon>Pan</taxon>
    </lineage>
</organism>
<proteinExistence type="predicted"/>
<gene>
    <name evidence="2" type="ORF">CK820_G0011086</name>
</gene>
<dbReference type="EMBL" id="NBAG03000230">
    <property type="protein sequence ID" value="PNI70847.1"/>
    <property type="molecule type" value="Genomic_DNA"/>
</dbReference>
<comment type="caution">
    <text evidence="2">The sequence shown here is derived from an EMBL/GenBank/DDBJ whole genome shotgun (WGS) entry which is preliminary data.</text>
</comment>
<feature type="region of interest" description="Disordered" evidence="1">
    <location>
        <begin position="15"/>
        <end position="42"/>
    </location>
</feature>
<accession>A0A2J8NGF5</accession>
<evidence type="ECO:0000256" key="1">
    <source>
        <dbReference type="SAM" id="MobiDB-lite"/>
    </source>
</evidence>
<feature type="non-terminal residue" evidence="2">
    <location>
        <position position="101"/>
    </location>
</feature>
<dbReference type="Proteomes" id="UP000236370">
    <property type="component" value="Unassembled WGS sequence"/>
</dbReference>
<sequence>MASAGTQHYSIGLCQKNSFKQSGPSGTVPATPPEKPSEGRVWPQAHQQVKPIWKLEKKQVETLSAGLGPGLLGVPPQPAYFFCPSTLCSSGTTAVIAGHSS</sequence>
<name>A0A2J8NGF5_PANTR</name>
<reference evidence="2 3" key="1">
    <citation type="submission" date="2017-12" db="EMBL/GenBank/DDBJ databases">
        <title>High-resolution comparative analysis of great ape genomes.</title>
        <authorList>
            <person name="Pollen A."/>
            <person name="Hastie A."/>
            <person name="Hormozdiari F."/>
            <person name="Dougherty M."/>
            <person name="Liu R."/>
            <person name="Chaisson M."/>
            <person name="Hoppe E."/>
            <person name="Hill C."/>
            <person name="Pang A."/>
            <person name="Hillier L."/>
            <person name="Baker C."/>
            <person name="Armstrong J."/>
            <person name="Shendure J."/>
            <person name="Paten B."/>
            <person name="Wilson R."/>
            <person name="Chao H."/>
            <person name="Schneider V."/>
            <person name="Ventura M."/>
            <person name="Kronenberg Z."/>
            <person name="Murali S."/>
            <person name="Gordon D."/>
            <person name="Cantsilieris S."/>
            <person name="Munson K."/>
            <person name="Nelson B."/>
            <person name="Raja A."/>
            <person name="Underwood J."/>
            <person name="Diekhans M."/>
            <person name="Fiddes I."/>
            <person name="Haussler D."/>
            <person name="Eichler E."/>
        </authorList>
    </citation>
    <scope>NUCLEOTIDE SEQUENCE [LARGE SCALE GENOMIC DNA]</scope>
    <source>
        <strain evidence="2">Yerkes chimp pedigree #C0471</strain>
    </source>
</reference>